<dbReference type="GeneID" id="64971078"/>
<evidence type="ECO:0000256" key="7">
    <source>
        <dbReference type="ARBA" id="ARBA00022989"/>
    </source>
</evidence>
<feature type="transmembrane region" description="Helical" evidence="9">
    <location>
        <begin position="346"/>
        <end position="367"/>
    </location>
</feature>
<evidence type="ECO:0000313" key="10">
    <source>
        <dbReference type="EMBL" id="BCS21073.1"/>
    </source>
</evidence>
<feature type="transmembrane region" description="Helical" evidence="9">
    <location>
        <begin position="317"/>
        <end position="334"/>
    </location>
</feature>
<comment type="subcellular location">
    <subcellularLocation>
        <location evidence="1">Membrane</location>
        <topology evidence="1">Multi-pass membrane protein</topology>
    </subcellularLocation>
</comment>
<dbReference type="OrthoDB" id="9986677at2759"/>
<evidence type="ECO:0008006" key="12">
    <source>
        <dbReference type="Google" id="ProtNLM"/>
    </source>
</evidence>
<reference evidence="10" key="1">
    <citation type="submission" date="2021-01" db="EMBL/GenBank/DDBJ databases">
        <authorList>
            <consortium name="Aspergillus puulaauensis MK2 genome sequencing consortium"/>
            <person name="Kazuki M."/>
            <person name="Futagami T."/>
        </authorList>
    </citation>
    <scope>NUCLEOTIDE SEQUENCE</scope>
    <source>
        <strain evidence="10">MK2</strain>
    </source>
</reference>
<evidence type="ECO:0000256" key="6">
    <source>
        <dbReference type="ARBA" id="ARBA00022927"/>
    </source>
</evidence>
<evidence type="ECO:0000256" key="5">
    <source>
        <dbReference type="ARBA" id="ARBA00022856"/>
    </source>
</evidence>
<feature type="transmembrane region" description="Helical" evidence="9">
    <location>
        <begin position="681"/>
        <end position="700"/>
    </location>
</feature>
<evidence type="ECO:0000256" key="9">
    <source>
        <dbReference type="SAM" id="Phobius"/>
    </source>
</evidence>
<evidence type="ECO:0000256" key="8">
    <source>
        <dbReference type="ARBA" id="ARBA00023136"/>
    </source>
</evidence>
<evidence type="ECO:0000256" key="2">
    <source>
        <dbReference type="ARBA" id="ARBA00008807"/>
    </source>
</evidence>
<sequence>MAPLNEKDAVGVSASANALALDHGYAEDEIQEKAKLLGCSAEEFLEVKESSKTLSLEDAANRAKRILHFHDQDSNFNPESIVRLQAFVNHPDLFDNPDAHAELIADIKAEVCLLTDDSPYAEVRAVVSNKDDTYAPAGTIRAWTIGLVFVVLLSFVNQLFSVRQPAIRLDAAVVQLLSFPIGKAWERWLPVGEFAVFGARLKLNPGKFTQKEHMLISIMANVATSLPHSRYIIFTSWMRKYFNRPFASSFGFQICISLSFNLMGFGLAGLARRFLVYPSFCIWPRSLVTVALNQSLHDDESPTVPGPFKRLYSMSRYNFFLLAFACMFVWFWFPSHIVSALSLFNWLAWIAPSNFALTAITGLKTGLGFNPLPTFDWNVATLHIDPLIVPFHVTANMFAGALLSGLILVAMYWTNSYHTGYLPINTNNMFANNGSQYNVSAILDERGLLDTEKYLSYSPVYITAASIVYYIFFFAVYSAVVSYAIVYHRQDIKLGMRSLVRSFRGGNNRNDFQDIHSRLMGSYREAPEWWYLILNVIAVGLGVAAVVAWPTYTNVGVVFFGIALALIFVIPTGIIYATTGIEVEYNVLAEFIGGAWQPGNALAMNFFKGFGYVTTAHALSFANDLKLGHYLKIPPRQTFWCQVAATIVSALVCTGVMNFQITRIPDLCEANQKNKFTCPGLQSYFTAAVLFGSLGARRVFGASAQYTALLAAFPAGLLFPVIYYYATRRLPRTHWLTKIHPVVIFSGGHTWAPYNLGYLWPAVLPGWISWNYIRRRYLMFWSKYNYVLSAAFSTGIAIAAVVIFFAVSYHGADVNWIGNQPDKGCEASGECTRLHLSEGEYFGPRIGTFVV</sequence>
<dbReference type="InterPro" id="IPR004813">
    <property type="entry name" value="OPT"/>
</dbReference>
<dbReference type="GO" id="GO:0015031">
    <property type="term" value="P:protein transport"/>
    <property type="evidence" value="ECO:0007669"/>
    <property type="project" value="UniProtKB-KW"/>
</dbReference>
<keyword evidence="5" id="KW-0571">Peptide transport</keyword>
<feature type="transmembrane region" description="Helical" evidence="9">
    <location>
        <begin position="707"/>
        <end position="726"/>
    </location>
</feature>
<reference evidence="10" key="2">
    <citation type="submission" date="2021-02" db="EMBL/GenBank/DDBJ databases">
        <title>Aspergillus puulaauensis MK2 genome sequence.</title>
        <authorList>
            <person name="Futagami T."/>
            <person name="Mori K."/>
            <person name="Kadooka C."/>
            <person name="Tanaka T."/>
        </authorList>
    </citation>
    <scope>NUCLEOTIDE SEQUENCE</scope>
    <source>
        <strain evidence="10">MK2</strain>
    </source>
</reference>
<dbReference type="EMBL" id="AP024444">
    <property type="protein sequence ID" value="BCS21073.1"/>
    <property type="molecule type" value="Genomic_DNA"/>
</dbReference>
<comment type="similarity">
    <text evidence="2">Belongs to the oligopeptide OPT transporter family.</text>
</comment>
<dbReference type="PANTHER" id="PTHR22601">
    <property type="entry name" value="ISP4 LIKE PROTEIN"/>
    <property type="match status" value="1"/>
</dbReference>
<dbReference type="GO" id="GO:0035673">
    <property type="term" value="F:oligopeptide transmembrane transporter activity"/>
    <property type="evidence" value="ECO:0007669"/>
    <property type="project" value="InterPro"/>
</dbReference>
<evidence type="ECO:0000256" key="1">
    <source>
        <dbReference type="ARBA" id="ARBA00004141"/>
    </source>
</evidence>
<dbReference type="GO" id="GO:0016020">
    <property type="term" value="C:membrane"/>
    <property type="evidence" value="ECO:0007669"/>
    <property type="project" value="UniProtKB-SubCell"/>
</dbReference>
<dbReference type="NCBIfam" id="TIGR00728">
    <property type="entry name" value="OPT_sfam"/>
    <property type="match status" value="1"/>
</dbReference>
<organism evidence="10 11">
    <name type="scientific">Aspergillus puulaauensis</name>
    <dbReference type="NCBI Taxonomy" id="1220207"/>
    <lineage>
        <taxon>Eukaryota</taxon>
        <taxon>Fungi</taxon>
        <taxon>Dikarya</taxon>
        <taxon>Ascomycota</taxon>
        <taxon>Pezizomycotina</taxon>
        <taxon>Eurotiomycetes</taxon>
        <taxon>Eurotiomycetidae</taxon>
        <taxon>Eurotiales</taxon>
        <taxon>Aspergillaceae</taxon>
        <taxon>Aspergillus</taxon>
    </lineage>
</organism>
<keyword evidence="4 9" id="KW-0812">Transmembrane</keyword>
<feature type="transmembrane region" description="Helical" evidence="9">
    <location>
        <begin position="529"/>
        <end position="549"/>
    </location>
</feature>
<keyword evidence="3" id="KW-0813">Transport</keyword>
<name>A0A7R7XH74_9EURO</name>
<feature type="transmembrane region" description="Helical" evidence="9">
    <location>
        <begin position="250"/>
        <end position="270"/>
    </location>
</feature>
<keyword evidence="11" id="KW-1185">Reference proteome</keyword>
<keyword evidence="6" id="KW-0653">Protein transport</keyword>
<feature type="transmembrane region" description="Helical" evidence="9">
    <location>
        <begin position="555"/>
        <end position="577"/>
    </location>
</feature>
<proteinExistence type="inferred from homology"/>
<accession>A0A7R7XH74</accession>
<feature type="transmembrane region" description="Helical" evidence="9">
    <location>
        <begin position="387"/>
        <end position="413"/>
    </location>
</feature>
<evidence type="ECO:0000313" key="11">
    <source>
        <dbReference type="Proteomes" id="UP000654913"/>
    </source>
</evidence>
<dbReference type="NCBIfam" id="TIGR00727">
    <property type="entry name" value="ISP4_OPT"/>
    <property type="match status" value="1"/>
</dbReference>
<evidence type="ECO:0000256" key="4">
    <source>
        <dbReference type="ARBA" id="ARBA00022692"/>
    </source>
</evidence>
<dbReference type="Pfam" id="PF03169">
    <property type="entry name" value="OPT"/>
    <property type="match status" value="1"/>
</dbReference>
<feature type="transmembrane region" description="Helical" evidence="9">
    <location>
        <begin position="785"/>
        <end position="807"/>
    </location>
</feature>
<dbReference type="Proteomes" id="UP000654913">
    <property type="component" value="Chromosome 2"/>
</dbReference>
<feature type="transmembrane region" description="Helical" evidence="9">
    <location>
        <begin position="467"/>
        <end position="487"/>
    </location>
</feature>
<keyword evidence="7 9" id="KW-1133">Transmembrane helix</keyword>
<dbReference type="AlphaFoldDB" id="A0A7R7XH74"/>
<dbReference type="KEGG" id="apuu:APUU_21505S"/>
<evidence type="ECO:0000256" key="3">
    <source>
        <dbReference type="ARBA" id="ARBA00022448"/>
    </source>
</evidence>
<feature type="transmembrane region" description="Helical" evidence="9">
    <location>
        <begin position="639"/>
        <end position="661"/>
    </location>
</feature>
<dbReference type="InterPro" id="IPR004648">
    <property type="entry name" value="Oligpept_transpt"/>
</dbReference>
<keyword evidence="8 9" id="KW-0472">Membrane</keyword>
<gene>
    <name evidence="10" type="ORF">APUU_21505S</name>
</gene>
<feature type="transmembrane region" description="Helical" evidence="9">
    <location>
        <begin position="756"/>
        <end position="773"/>
    </location>
</feature>
<feature type="transmembrane region" description="Helical" evidence="9">
    <location>
        <begin position="140"/>
        <end position="160"/>
    </location>
</feature>
<protein>
    <recommendedName>
        <fullName evidence="12">OPT oligopeptide transporter protein-domain-containing protein</fullName>
    </recommendedName>
</protein>
<dbReference type="RefSeq" id="XP_041553267.1">
    <property type="nucleotide sequence ID" value="XM_041700265.1"/>
</dbReference>
<feature type="transmembrane region" description="Helical" evidence="9">
    <location>
        <begin position="215"/>
        <end position="238"/>
    </location>
</feature>